<evidence type="ECO:0000256" key="1">
    <source>
        <dbReference type="ARBA" id="ARBA00022737"/>
    </source>
</evidence>
<feature type="compositionally biased region" description="Low complexity" evidence="2">
    <location>
        <begin position="60"/>
        <end position="69"/>
    </location>
</feature>
<dbReference type="InterPro" id="IPR051222">
    <property type="entry name" value="PPR/CCM1_RNA-binding"/>
</dbReference>
<sequence length="951" mass="105668">MLSTARQGALLAPRLAGSISRLPAESSLQAQARALRPHAGQRGFASAAAYDLQRSNPEKGQSASAGQSGHSTYAPTNPPPITASRWHAVDPTGDKLRAGDRFSRQVPHDPIGALLSIAKMSRADLTTINLRDIRAVLFFIRDNVKSGAIIDIGSVNFDDAGVALTRVTAIIQNASATSTSKQATASARRLIRSLLYAAMVFRARELFFDIWNVKIEDERLGGPSIMDALGVALDVAQLKEWECLARMLSMTAQLPVALWTPKLVELGMKANVVVKRPSVAVELFSILSNTTTDAKGILIQAHLEQGNIEAAQQAVNVATGSNVPIVDLQMSLLRGYRALGHDDRLEERVRASLAHVGAPMAAPILNEFIRLRLADNDLERAKQLLSEFHFFGDGPNGVEPDQTTIALALSLQSKVKGTDISAIDKLWRFAVADPKIVTDQLVAHLCRSLDRLGHFDAVYDMFAAACKGKPSSWDFPAGYRPGIVVANTVLQLALRYQRYEGLVAVAELMREAGIKPNEWTVMEVLKFAKNNLLSSPISLSRLLHQLSTRTNVPMTMGQINVVLAEAVRVALRTPPGDDPKHIERPSSDGPQLMDPNAIALRGELQKLLQTRINTLAEQGQTSGRENLHTRLMYDVVPFRSAAPPQRSIQATWDVFVKRGFRPGERHYRSLMKAYVECDDMIEAERVMDHAAADMVKPSRWMYHLLIRGWAEKGDVKRSRNMYELLRREVGVDSAAVMKMINALALVEPDAAVTLAKREWNTIKLDDSSLASIARAISRTGDSAGAIFFLAHYCWRTGKIPETRPEDVLEDITPTIKFPDLQGPPPLHGKTTSWTKYEETINGTYSNPGFFRLALHTAKEVKHILKWMAKQDSTQTERRDNEAYRLGLRMLGEDDVSRPHRLRRQPELRKFNRKLIVDNFAVKRYGQNSDPFQQFEKPPVASWRDKDDQDLN</sequence>
<evidence type="ECO:0000256" key="2">
    <source>
        <dbReference type="SAM" id="MobiDB-lite"/>
    </source>
</evidence>
<dbReference type="Proteomes" id="UP000279236">
    <property type="component" value="Unassembled WGS sequence"/>
</dbReference>
<accession>A0A427YBY7</accession>
<dbReference type="Gene3D" id="1.25.40.10">
    <property type="entry name" value="Tetratricopeptide repeat domain"/>
    <property type="match status" value="2"/>
</dbReference>
<feature type="compositionally biased region" description="Basic and acidic residues" evidence="2">
    <location>
        <begin position="92"/>
        <end position="102"/>
    </location>
</feature>
<evidence type="ECO:0000313" key="3">
    <source>
        <dbReference type="EMBL" id="RSH88573.1"/>
    </source>
</evidence>
<comment type="caution">
    <text evidence="3">The sequence shown here is derived from an EMBL/GenBank/DDBJ whole genome shotgun (WGS) entry which is preliminary data.</text>
</comment>
<dbReference type="InterPro" id="IPR011990">
    <property type="entry name" value="TPR-like_helical_dom_sf"/>
</dbReference>
<dbReference type="AlphaFoldDB" id="A0A427YBY7"/>
<reference evidence="3 4" key="1">
    <citation type="submission" date="2018-11" db="EMBL/GenBank/DDBJ databases">
        <title>Genome sequence of Apiotrichum porosum DSM 27194.</title>
        <authorList>
            <person name="Aliyu H."/>
            <person name="Gorte O."/>
            <person name="Ochsenreither K."/>
        </authorList>
    </citation>
    <scope>NUCLEOTIDE SEQUENCE [LARGE SCALE GENOMIC DNA]</scope>
    <source>
        <strain evidence="3 4">DSM 27194</strain>
    </source>
</reference>
<dbReference type="RefSeq" id="XP_028480781.1">
    <property type="nucleotide sequence ID" value="XM_028616924.1"/>
</dbReference>
<organism evidence="3 4">
    <name type="scientific">Apiotrichum porosum</name>
    <dbReference type="NCBI Taxonomy" id="105984"/>
    <lineage>
        <taxon>Eukaryota</taxon>
        <taxon>Fungi</taxon>
        <taxon>Dikarya</taxon>
        <taxon>Basidiomycota</taxon>
        <taxon>Agaricomycotina</taxon>
        <taxon>Tremellomycetes</taxon>
        <taxon>Trichosporonales</taxon>
        <taxon>Trichosporonaceae</taxon>
        <taxon>Apiotrichum</taxon>
    </lineage>
</organism>
<proteinExistence type="predicted"/>
<feature type="compositionally biased region" description="Basic and acidic residues" evidence="2">
    <location>
        <begin position="575"/>
        <end position="586"/>
    </location>
</feature>
<keyword evidence="4" id="KW-1185">Reference proteome</keyword>
<dbReference type="OrthoDB" id="185373at2759"/>
<keyword evidence="1" id="KW-0677">Repeat</keyword>
<evidence type="ECO:0008006" key="5">
    <source>
        <dbReference type="Google" id="ProtNLM"/>
    </source>
</evidence>
<dbReference type="EMBL" id="RSCE01000001">
    <property type="protein sequence ID" value="RSH88573.1"/>
    <property type="molecule type" value="Genomic_DNA"/>
</dbReference>
<dbReference type="GeneID" id="39585661"/>
<gene>
    <name evidence="3" type="ORF">EHS24_001118</name>
</gene>
<feature type="region of interest" description="Disordered" evidence="2">
    <location>
        <begin position="53"/>
        <end position="102"/>
    </location>
</feature>
<dbReference type="STRING" id="105984.A0A427YBY7"/>
<feature type="region of interest" description="Disordered" evidence="2">
    <location>
        <begin position="573"/>
        <end position="593"/>
    </location>
</feature>
<dbReference type="PANTHER" id="PTHR47942">
    <property type="entry name" value="TETRATRICOPEPTIDE REPEAT (TPR)-LIKE SUPERFAMILY PROTEIN-RELATED"/>
    <property type="match status" value="1"/>
</dbReference>
<protein>
    <recommendedName>
        <fullName evidence="5">Pentacotripeptide-repeat region of PRORP domain-containing protein</fullName>
    </recommendedName>
</protein>
<feature type="region of interest" description="Disordered" evidence="2">
    <location>
        <begin position="927"/>
        <end position="951"/>
    </location>
</feature>
<name>A0A427YBY7_9TREE</name>
<evidence type="ECO:0000313" key="4">
    <source>
        <dbReference type="Proteomes" id="UP000279236"/>
    </source>
</evidence>
<feature type="compositionally biased region" description="Basic and acidic residues" evidence="2">
    <location>
        <begin position="942"/>
        <end position="951"/>
    </location>
</feature>
<dbReference type="PANTHER" id="PTHR47942:SF63">
    <property type="entry name" value="PENTATRICOPEPTIDE REPEAT-CONTAINING PROTEIN"/>
    <property type="match status" value="1"/>
</dbReference>